<dbReference type="RefSeq" id="WP_408158283.1">
    <property type="nucleotide sequence ID" value="NZ_JAQQFM010000005.1"/>
</dbReference>
<organism evidence="2 3">
    <name type="scientific">Herbaspirillum lusitanum</name>
    <dbReference type="NCBI Taxonomy" id="213312"/>
    <lineage>
        <taxon>Bacteria</taxon>
        <taxon>Pseudomonadati</taxon>
        <taxon>Pseudomonadota</taxon>
        <taxon>Betaproteobacteria</taxon>
        <taxon>Burkholderiales</taxon>
        <taxon>Oxalobacteraceae</taxon>
        <taxon>Herbaspirillum</taxon>
    </lineage>
</organism>
<proteinExistence type="predicted"/>
<gene>
    <name evidence="2" type="ORF">PQR62_12540</name>
</gene>
<keyword evidence="3" id="KW-1185">Reference proteome</keyword>
<evidence type="ECO:0000313" key="3">
    <source>
        <dbReference type="Proteomes" id="UP001629246"/>
    </source>
</evidence>
<evidence type="ECO:0000313" key="2">
    <source>
        <dbReference type="EMBL" id="MFL9925096.1"/>
    </source>
</evidence>
<comment type="caution">
    <text evidence="2">The sequence shown here is derived from an EMBL/GenBank/DDBJ whole genome shotgun (WGS) entry which is preliminary data.</text>
</comment>
<reference evidence="2 3" key="1">
    <citation type="journal article" date="2024" name="Chem. Sci.">
        <title>Discovery of megapolipeptins by genome mining of a Burkholderiales bacteria collection.</title>
        <authorList>
            <person name="Paulo B.S."/>
            <person name="Recchia M.J.J."/>
            <person name="Lee S."/>
            <person name="Fergusson C.H."/>
            <person name="Romanowski S.B."/>
            <person name="Hernandez A."/>
            <person name="Krull N."/>
            <person name="Liu D.Y."/>
            <person name="Cavanagh H."/>
            <person name="Bos A."/>
            <person name="Gray C.A."/>
            <person name="Murphy B.T."/>
            <person name="Linington R.G."/>
            <person name="Eustaquio A.S."/>
        </authorList>
    </citation>
    <scope>NUCLEOTIDE SEQUENCE [LARGE SCALE GENOMIC DNA]</scope>
    <source>
        <strain evidence="2 3">RL21-008-BIB-A</strain>
    </source>
</reference>
<dbReference type="EMBL" id="JAQQFM010000005">
    <property type="protein sequence ID" value="MFL9925096.1"/>
    <property type="molecule type" value="Genomic_DNA"/>
</dbReference>
<sequence length="73" mass="8008">MNKTFGEAAQTEARPKFAQIASHHLYAADKYNGGLRSVRRRQSIARPAGRPSHRLNIEPSNPGLSPSFSLPPP</sequence>
<accession>A0ABW9A9F9</accession>
<protein>
    <submittedName>
        <fullName evidence="2">Uncharacterized protein</fullName>
    </submittedName>
</protein>
<name>A0ABW9A9F9_9BURK</name>
<evidence type="ECO:0000256" key="1">
    <source>
        <dbReference type="SAM" id="MobiDB-lite"/>
    </source>
</evidence>
<feature type="region of interest" description="Disordered" evidence="1">
    <location>
        <begin position="41"/>
        <end position="73"/>
    </location>
</feature>
<dbReference type="Proteomes" id="UP001629246">
    <property type="component" value="Unassembled WGS sequence"/>
</dbReference>
<feature type="compositionally biased region" description="Low complexity" evidence="1">
    <location>
        <begin position="59"/>
        <end position="73"/>
    </location>
</feature>